<dbReference type="Pfam" id="PF01136">
    <property type="entry name" value="Peptidase_U32"/>
    <property type="match status" value="1"/>
</dbReference>
<keyword evidence="1 5" id="KW-0645">Protease</keyword>
<reference evidence="5 6" key="1">
    <citation type="submission" date="2019-03" db="EMBL/GenBank/DDBJ databases">
        <title>Genomic Encyclopedia of Type Strains, Phase IV (KMG-IV): sequencing the most valuable type-strain genomes for metagenomic binning, comparative biology and taxonomic classification.</title>
        <authorList>
            <person name="Goeker M."/>
        </authorList>
    </citation>
    <scope>NUCLEOTIDE SEQUENCE [LARGE SCALE GENOMIC DNA]</scope>
    <source>
        <strain evidence="5 6">DSM 28867</strain>
    </source>
</reference>
<dbReference type="GO" id="GO:0008233">
    <property type="term" value="F:peptidase activity"/>
    <property type="evidence" value="ECO:0007669"/>
    <property type="project" value="UniProtKB-KW"/>
</dbReference>
<dbReference type="PANTHER" id="PTHR30217:SF6">
    <property type="entry name" value="TRNA HYDROXYLATION PROTEIN P"/>
    <property type="match status" value="1"/>
</dbReference>
<name>A0A4R7ZNI7_9FIRM</name>
<dbReference type="Pfam" id="PF16325">
    <property type="entry name" value="Peptidase_U32_C"/>
    <property type="match status" value="1"/>
</dbReference>
<accession>A0A4R7ZNI7</accession>
<evidence type="ECO:0000256" key="2">
    <source>
        <dbReference type="ARBA" id="ARBA00022801"/>
    </source>
</evidence>
<dbReference type="RefSeq" id="WP_134169634.1">
    <property type="nucleotide sequence ID" value="NZ_SODD01000019.1"/>
</dbReference>
<dbReference type="InterPro" id="IPR032525">
    <property type="entry name" value="Peptidase_U32_C"/>
</dbReference>
<evidence type="ECO:0000256" key="3">
    <source>
        <dbReference type="ARBA" id="ARBA00038374"/>
    </source>
</evidence>
<dbReference type="PANTHER" id="PTHR30217">
    <property type="entry name" value="PEPTIDASE U32 FAMILY"/>
    <property type="match status" value="1"/>
</dbReference>
<sequence>MRKVELLAPAGDLARLKVAVRYGANAVYLGGKKFSLRSRASNFDIEDIAEGVQFAHAHGAHVHVTVNMLPHEEDLEGLEAYLKDLERVGVDAIIVASFHIMKLAKQVAPNLEVHVSTQHSSTNSGVIDFYEKQGMNRVVLARECTLDDVKATMQHAKLPVEVFIHGGMCISYSGRCTMSNSMTLRDANRGGCAQSCRWKYKLYDKDVPIYKEDHLFSMSSKDLNAMRFLPELIDAGVASFKIEGRMKSPYYLATVVRSYRKLIDTYQETGQLTDADFDWVVRELAKAENRLTGPGFYAGLPKMEDHLYGVNGAGVSQEFIAYVLDYDQETQMAKLEVRNNFKIGDEAEAFGPSLDNTNFKVDTLYDEDGEIVDVARNPMQVLYTKVDIKLQKHDMIRKVMTKREKVY</sequence>
<feature type="domain" description="Peptidase family U32 C-terminal" evidence="4">
    <location>
        <begin position="316"/>
        <end position="397"/>
    </location>
</feature>
<evidence type="ECO:0000259" key="4">
    <source>
        <dbReference type="Pfam" id="PF16325"/>
    </source>
</evidence>
<dbReference type="Proteomes" id="UP000294743">
    <property type="component" value="Unassembled WGS sequence"/>
</dbReference>
<protein>
    <submittedName>
        <fullName evidence="5">Putative protease</fullName>
    </submittedName>
</protein>
<comment type="similarity">
    <text evidence="3">Belongs to the peptidase U32 family.</text>
</comment>
<gene>
    <name evidence="5" type="ORF">EDD63_11916</name>
</gene>
<dbReference type="GO" id="GO:0006508">
    <property type="term" value="P:proteolysis"/>
    <property type="evidence" value="ECO:0007669"/>
    <property type="project" value="UniProtKB-KW"/>
</dbReference>
<dbReference type="Gene3D" id="2.40.30.10">
    <property type="entry name" value="Translation factors"/>
    <property type="match status" value="1"/>
</dbReference>
<proteinExistence type="inferred from homology"/>
<dbReference type="InterPro" id="IPR001539">
    <property type="entry name" value="Peptidase_U32"/>
</dbReference>
<dbReference type="InterPro" id="IPR051454">
    <property type="entry name" value="RNA/ubiquinone_mod_enzymes"/>
</dbReference>
<evidence type="ECO:0000313" key="5">
    <source>
        <dbReference type="EMBL" id="TDW16850.1"/>
    </source>
</evidence>
<organism evidence="5 6">
    <name type="scientific">Breznakia blatticola</name>
    <dbReference type="NCBI Taxonomy" id="1754012"/>
    <lineage>
        <taxon>Bacteria</taxon>
        <taxon>Bacillati</taxon>
        <taxon>Bacillota</taxon>
        <taxon>Erysipelotrichia</taxon>
        <taxon>Erysipelotrichales</taxon>
        <taxon>Erysipelotrichaceae</taxon>
        <taxon>Breznakia</taxon>
    </lineage>
</organism>
<dbReference type="AlphaFoldDB" id="A0A4R7ZNI7"/>
<dbReference type="OrthoDB" id="9807498at2"/>
<dbReference type="EMBL" id="SODD01000019">
    <property type="protein sequence ID" value="TDW16850.1"/>
    <property type="molecule type" value="Genomic_DNA"/>
</dbReference>
<comment type="caution">
    <text evidence="5">The sequence shown here is derived from an EMBL/GenBank/DDBJ whole genome shotgun (WGS) entry which is preliminary data.</text>
</comment>
<evidence type="ECO:0000313" key="6">
    <source>
        <dbReference type="Proteomes" id="UP000294743"/>
    </source>
</evidence>
<evidence type="ECO:0000256" key="1">
    <source>
        <dbReference type="ARBA" id="ARBA00022670"/>
    </source>
</evidence>
<keyword evidence="2" id="KW-0378">Hydrolase</keyword>
<keyword evidence="6" id="KW-1185">Reference proteome</keyword>